<gene>
    <name evidence="2" type="ORF">QBC46DRAFT_417847</name>
</gene>
<evidence type="ECO:0008006" key="4">
    <source>
        <dbReference type="Google" id="ProtNLM"/>
    </source>
</evidence>
<protein>
    <recommendedName>
        <fullName evidence="4">BTB domain-containing protein</fullName>
    </recommendedName>
</protein>
<dbReference type="EMBL" id="MU853763">
    <property type="protein sequence ID" value="KAK3943776.1"/>
    <property type="molecule type" value="Genomic_DNA"/>
</dbReference>
<name>A0AAN6S8K5_9PEZI</name>
<dbReference type="Proteomes" id="UP001303473">
    <property type="component" value="Unassembled WGS sequence"/>
</dbReference>
<evidence type="ECO:0000313" key="3">
    <source>
        <dbReference type="Proteomes" id="UP001303473"/>
    </source>
</evidence>
<evidence type="ECO:0000313" key="2">
    <source>
        <dbReference type="EMBL" id="KAK3943776.1"/>
    </source>
</evidence>
<proteinExistence type="predicted"/>
<sequence length="351" mass="38896">MKAAPGPLNMPAGARILLDVELEQLKQLLTEPVLFLVGGDGAAFHIYQGLLSRLSGPFHALVQGRTQSTNGCVDWTDVEEDVFWRFAQFVHTGSCTSFAPAEEYGLCHTDKASDAVASGVEDQAADGSNAGERLPQAHSGAHPDKASSESPGRRERSEVFRLPYSLASYESAANMWRVNLFYVPPHSTSCRDQDQPVRLPSKRKFEAISSFMGHCGGLTGPGVDDEGFNFRRTSSKRQTRPGEQSLIHAKVWFLAERYAVISLMELACSYLVEELAYWTISAWDFVPKFSALVRYVYGNRTAEECRLQRVVAQFAACVVEDVRDFEGWSGLLNEVPDFTIDLVGQVTDRLE</sequence>
<reference evidence="3" key="1">
    <citation type="journal article" date="2023" name="Mol. Phylogenet. Evol.">
        <title>Genome-scale phylogeny and comparative genomics of the fungal order Sordariales.</title>
        <authorList>
            <person name="Hensen N."/>
            <person name="Bonometti L."/>
            <person name="Westerberg I."/>
            <person name="Brannstrom I.O."/>
            <person name="Guillou S."/>
            <person name="Cros-Aarteil S."/>
            <person name="Calhoun S."/>
            <person name="Haridas S."/>
            <person name="Kuo A."/>
            <person name="Mondo S."/>
            <person name="Pangilinan J."/>
            <person name="Riley R."/>
            <person name="LaButti K."/>
            <person name="Andreopoulos B."/>
            <person name="Lipzen A."/>
            <person name="Chen C."/>
            <person name="Yan M."/>
            <person name="Daum C."/>
            <person name="Ng V."/>
            <person name="Clum A."/>
            <person name="Steindorff A."/>
            <person name="Ohm R.A."/>
            <person name="Martin F."/>
            <person name="Silar P."/>
            <person name="Natvig D.O."/>
            <person name="Lalanne C."/>
            <person name="Gautier V."/>
            <person name="Ament-Velasquez S.L."/>
            <person name="Kruys A."/>
            <person name="Hutchinson M.I."/>
            <person name="Powell A.J."/>
            <person name="Barry K."/>
            <person name="Miller A.N."/>
            <person name="Grigoriev I.V."/>
            <person name="Debuchy R."/>
            <person name="Gladieux P."/>
            <person name="Hiltunen Thoren M."/>
            <person name="Johannesson H."/>
        </authorList>
    </citation>
    <scope>NUCLEOTIDE SEQUENCE [LARGE SCALE GENOMIC DNA]</scope>
    <source>
        <strain evidence="3">CBS 340.73</strain>
    </source>
</reference>
<accession>A0AAN6S8K5</accession>
<dbReference type="InterPro" id="IPR011333">
    <property type="entry name" value="SKP1/BTB/POZ_sf"/>
</dbReference>
<organism evidence="2 3">
    <name type="scientific">Diplogelasinospora grovesii</name>
    <dbReference type="NCBI Taxonomy" id="303347"/>
    <lineage>
        <taxon>Eukaryota</taxon>
        <taxon>Fungi</taxon>
        <taxon>Dikarya</taxon>
        <taxon>Ascomycota</taxon>
        <taxon>Pezizomycotina</taxon>
        <taxon>Sordariomycetes</taxon>
        <taxon>Sordariomycetidae</taxon>
        <taxon>Sordariales</taxon>
        <taxon>Diplogelasinosporaceae</taxon>
        <taxon>Diplogelasinospora</taxon>
    </lineage>
</organism>
<dbReference type="Gene3D" id="3.30.710.10">
    <property type="entry name" value="Potassium Channel Kv1.1, Chain A"/>
    <property type="match status" value="1"/>
</dbReference>
<dbReference type="AlphaFoldDB" id="A0AAN6S8K5"/>
<feature type="region of interest" description="Disordered" evidence="1">
    <location>
        <begin position="118"/>
        <end position="154"/>
    </location>
</feature>
<evidence type="ECO:0000256" key="1">
    <source>
        <dbReference type="SAM" id="MobiDB-lite"/>
    </source>
</evidence>
<feature type="compositionally biased region" description="Basic and acidic residues" evidence="1">
    <location>
        <begin position="141"/>
        <end position="154"/>
    </location>
</feature>
<comment type="caution">
    <text evidence="2">The sequence shown here is derived from an EMBL/GenBank/DDBJ whole genome shotgun (WGS) entry which is preliminary data.</text>
</comment>
<keyword evidence="3" id="KW-1185">Reference proteome</keyword>
<dbReference type="PANTHER" id="PTHR47843">
    <property type="entry name" value="BTB DOMAIN-CONTAINING PROTEIN-RELATED"/>
    <property type="match status" value="1"/>
</dbReference>